<evidence type="ECO:0000256" key="4">
    <source>
        <dbReference type="ARBA" id="ARBA00022692"/>
    </source>
</evidence>
<dbReference type="PANTHER" id="PTHR43663">
    <property type="entry name" value="CHROMATE TRANSPORT PROTEIN-RELATED"/>
    <property type="match status" value="1"/>
</dbReference>
<name>A0A1Z9YU10_9GAMM</name>
<dbReference type="GO" id="GO:0005886">
    <property type="term" value="C:plasma membrane"/>
    <property type="evidence" value="ECO:0007669"/>
    <property type="project" value="UniProtKB-SubCell"/>
</dbReference>
<feature type="transmembrane region" description="Helical" evidence="7">
    <location>
        <begin position="137"/>
        <end position="153"/>
    </location>
</feature>
<comment type="similarity">
    <text evidence="2">Belongs to the chromate ion transporter (CHR) (TC 2.A.51) family.</text>
</comment>
<dbReference type="OrthoDB" id="556585at2"/>
<dbReference type="Proteomes" id="UP000196536">
    <property type="component" value="Unassembled WGS sequence"/>
</dbReference>
<comment type="caution">
    <text evidence="8">The sequence shown here is derived from an EMBL/GenBank/DDBJ whole genome shotgun (WGS) entry which is preliminary data.</text>
</comment>
<evidence type="ECO:0000256" key="5">
    <source>
        <dbReference type="ARBA" id="ARBA00022989"/>
    </source>
</evidence>
<gene>
    <name evidence="8" type="ORF">CAP51_15875</name>
</gene>
<dbReference type="InterPro" id="IPR052518">
    <property type="entry name" value="CHR_Transporter"/>
</dbReference>
<sequence>MNIVLLNLALVFIELSVLAFGGGNAILPEMKHQVVDVHHWMTAQEFSAMFAMSQAAPGPNMMIVPLIGWHVAGMAGLLVTSLAKFVPSSLITMATVQYWERYKHHNVRIQFEKALKPITVSLVMVSAVIISESSAQNYWLAAIILLTASMSFFKNIHPLWVMVTGALTAIVLL</sequence>
<keyword evidence="4 7" id="KW-0812">Transmembrane</keyword>
<dbReference type="GO" id="GO:0015109">
    <property type="term" value="F:chromate transmembrane transporter activity"/>
    <property type="evidence" value="ECO:0007669"/>
    <property type="project" value="InterPro"/>
</dbReference>
<keyword evidence="3" id="KW-1003">Cell membrane</keyword>
<evidence type="ECO:0000256" key="7">
    <source>
        <dbReference type="SAM" id="Phobius"/>
    </source>
</evidence>
<dbReference type="EMBL" id="NEXX01000007">
    <property type="protein sequence ID" value="OUY05706.1"/>
    <property type="molecule type" value="Genomic_DNA"/>
</dbReference>
<evidence type="ECO:0000313" key="8">
    <source>
        <dbReference type="EMBL" id="OUY05706.1"/>
    </source>
</evidence>
<dbReference type="RefSeq" id="WP_087621740.1">
    <property type="nucleotide sequence ID" value="NZ_NEXX01000007.1"/>
</dbReference>
<feature type="transmembrane region" description="Helical" evidence="7">
    <location>
        <begin position="67"/>
        <end position="93"/>
    </location>
</feature>
<dbReference type="Pfam" id="PF02417">
    <property type="entry name" value="Chromate_transp"/>
    <property type="match status" value="1"/>
</dbReference>
<keyword evidence="5 7" id="KW-1133">Transmembrane helix</keyword>
<evidence type="ECO:0000256" key="2">
    <source>
        <dbReference type="ARBA" id="ARBA00005262"/>
    </source>
</evidence>
<comment type="subcellular location">
    <subcellularLocation>
        <location evidence="1">Cell membrane</location>
        <topology evidence="1">Multi-pass membrane protein</topology>
    </subcellularLocation>
</comment>
<dbReference type="InterPro" id="IPR003370">
    <property type="entry name" value="Chromate_transpt"/>
</dbReference>
<protein>
    <submittedName>
        <fullName evidence="8">Chromate transporter</fullName>
    </submittedName>
</protein>
<reference evidence="8 9" key="1">
    <citation type="submission" date="2017-05" db="EMBL/GenBank/DDBJ databases">
        <title>Acinetobacter populi ANC 5415 (= PBJ7), whole genome shotgun sequencing project.</title>
        <authorList>
            <person name="Nemec A."/>
            <person name="Radolfova-Krizova L."/>
        </authorList>
    </citation>
    <scope>NUCLEOTIDE SEQUENCE [LARGE SCALE GENOMIC DNA]</scope>
    <source>
        <strain evidence="8 9">PBJ7</strain>
    </source>
</reference>
<dbReference type="PANTHER" id="PTHR43663:SF1">
    <property type="entry name" value="CHROMATE TRANSPORTER"/>
    <property type="match status" value="1"/>
</dbReference>
<evidence type="ECO:0000256" key="3">
    <source>
        <dbReference type="ARBA" id="ARBA00022475"/>
    </source>
</evidence>
<evidence type="ECO:0000256" key="6">
    <source>
        <dbReference type="ARBA" id="ARBA00023136"/>
    </source>
</evidence>
<keyword evidence="9" id="KW-1185">Reference proteome</keyword>
<keyword evidence="6 7" id="KW-0472">Membrane</keyword>
<evidence type="ECO:0000256" key="1">
    <source>
        <dbReference type="ARBA" id="ARBA00004651"/>
    </source>
</evidence>
<evidence type="ECO:0000313" key="9">
    <source>
        <dbReference type="Proteomes" id="UP000196536"/>
    </source>
</evidence>
<proteinExistence type="inferred from homology"/>
<accession>A0A1Z9YU10</accession>
<organism evidence="8 9">
    <name type="scientific">Acinetobacter populi</name>
    <dbReference type="NCBI Taxonomy" id="1582270"/>
    <lineage>
        <taxon>Bacteria</taxon>
        <taxon>Pseudomonadati</taxon>
        <taxon>Pseudomonadota</taxon>
        <taxon>Gammaproteobacteria</taxon>
        <taxon>Moraxellales</taxon>
        <taxon>Moraxellaceae</taxon>
        <taxon>Acinetobacter</taxon>
    </lineage>
</organism>
<dbReference type="AlphaFoldDB" id="A0A1Z9YU10"/>